<sequence length="74" mass="7792">MRSLDWGDVLFIGGFLVMPILVILTSLAALRRQRRAASSHPNETLPPPAAPRADPSSGAEAGIAETAELPPTES</sequence>
<dbReference type="Proteomes" id="UP001165306">
    <property type="component" value="Unassembled WGS sequence"/>
</dbReference>
<dbReference type="AlphaFoldDB" id="A0AA41WCD6"/>
<gene>
    <name evidence="3" type="ORF">NET02_15110</name>
</gene>
<accession>A0AA41WCD6</accession>
<comment type="caution">
    <text evidence="3">The sequence shown here is derived from an EMBL/GenBank/DDBJ whole genome shotgun (WGS) entry which is preliminary data.</text>
</comment>
<evidence type="ECO:0000256" key="2">
    <source>
        <dbReference type="SAM" id="Phobius"/>
    </source>
</evidence>
<feature type="region of interest" description="Disordered" evidence="1">
    <location>
        <begin position="33"/>
        <end position="74"/>
    </location>
</feature>
<protein>
    <submittedName>
        <fullName evidence="3">Uncharacterized protein</fullName>
    </submittedName>
</protein>
<name>A0AA41WCD6_9BACT</name>
<evidence type="ECO:0000313" key="4">
    <source>
        <dbReference type="Proteomes" id="UP001165306"/>
    </source>
</evidence>
<proteinExistence type="predicted"/>
<dbReference type="EMBL" id="JAMSLR010000016">
    <property type="protein sequence ID" value="MCM8750476.1"/>
    <property type="molecule type" value="Genomic_DNA"/>
</dbReference>
<feature type="transmembrane region" description="Helical" evidence="2">
    <location>
        <begin position="6"/>
        <end position="30"/>
    </location>
</feature>
<keyword evidence="2" id="KW-0812">Transmembrane</keyword>
<keyword evidence="4" id="KW-1185">Reference proteome</keyword>
<reference evidence="3" key="1">
    <citation type="submission" date="2022-06" db="EMBL/GenBank/DDBJ databases">
        <title>CFH 74404 Thermomicrobiaceae sp.</title>
        <authorList>
            <person name="Ming H."/>
            <person name="Li W.-J."/>
            <person name="Zhao Z."/>
        </authorList>
    </citation>
    <scope>NUCLEOTIDE SEQUENCE</scope>
    <source>
        <strain evidence="3">CFH 74404</strain>
    </source>
</reference>
<keyword evidence="2" id="KW-0472">Membrane</keyword>
<evidence type="ECO:0000256" key="1">
    <source>
        <dbReference type="SAM" id="MobiDB-lite"/>
    </source>
</evidence>
<organism evidence="3 4">
    <name type="scientific">Thermalbibacter longus</name>
    <dbReference type="NCBI Taxonomy" id="2951981"/>
    <lineage>
        <taxon>Bacteria</taxon>
        <taxon>Pseudomonadati</taxon>
        <taxon>Thermomicrobiota</taxon>
        <taxon>Thermomicrobia</taxon>
        <taxon>Thermomicrobiales</taxon>
        <taxon>Thermomicrobiaceae</taxon>
        <taxon>Thermalbibacter</taxon>
    </lineage>
</organism>
<keyword evidence="2" id="KW-1133">Transmembrane helix</keyword>
<evidence type="ECO:0000313" key="3">
    <source>
        <dbReference type="EMBL" id="MCM8750476.1"/>
    </source>
</evidence>
<dbReference type="RefSeq" id="WP_284058264.1">
    <property type="nucleotide sequence ID" value="NZ_JAMSLR010000016.1"/>
</dbReference>